<sequence>MGSSALRNDMVLPEQAPPCSQSTLVIGYDFSVVDVKRTTG</sequence>
<gene>
    <name evidence="1" type="ORF">B6N60_02462</name>
</gene>
<organism evidence="1 2">
    <name type="scientific">Richelia sinica FACHB-800</name>
    <dbReference type="NCBI Taxonomy" id="1357546"/>
    <lineage>
        <taxon>Bacteria</taxon>
        <taxon>Bacillati</taxon>
        <taxon>Cyanobacteriota</taxon>
        <taxon>Cyanophyceae</taxon>
        <taxon>Nostocales</taxon>
        <taxon>Nostocaceae</taxon>
        <taxon>Richelia</taxon>
    </lineage>
</organism>
<reference evidence="1" key="1">
    <citation type="submission" date="2017-04" db="EMBL/GenBank/DDBJ databases">
        <title>Genome deletions in a multicellular cyanobacterial endosymbiont for morphological adaptation in marine diatoms.</title>
        <authorList>
            <person name="Wang Y."/>
            <person name="Gao H."/>
            <person name="Li R."/>
            <person name="Xu X."/>
        </authorList>
    </citation>
    <scope>NUCLEOTIDE SEQUENCE</scope>
    <source>
        <strain evidence="1">FACHB 800</strain>
    </source>
</reference>
<keyword evidence="2" id="KW-1185">Reference proteome</keyword>
<evidence type="ECO:0000313" key="2">
    <source>
        <dbReference type="Proteomes" id="UP000683511"/>
    </source>
</evidence>
<dbReference type="EMBL" id="CP021056">
    <property type="protein sequence ID" value="QXE23771.1"/>
    <property type="molecule type" value="Genomic_DNA"/>
</dbReference>
<dbReference type="KEGG" id="rsin:B6N60_02462"/>
<dbReference type="AlphaFoldDB" id="A0A975T9D6"/>
<protein>
    <submittedName>
        <fullName evidence="1">Uncharacterized protein</fullName>
    </submittedName>
</protein>
<proteinExistence type="predicted"/>
<evidence type="ECO:0000313" key="1">
    <source>
        <dbReference type="EMBL" id="QXE23771.1"/>
    </source>
</evidence>
<name>A0A975T9D6_9NOST</name>
<dbReference type="Proteomes" id="UP000683511">
    <property type="component" value="Chromosome"/>
</dbReference>
<accession>A0A975T9D6</accession>